<dbReference type="AlphaFoldDB" id="A0A1E3AFD7"/>
<evidence type="ECO:0000313" key="3">
    <source>
        <dbReference type="Proteomes" id="UP000094067"/>
    </source>
</evidence>
<dbReference type="InterPro" id="IPR002053">
    <property type="entry name" value="Glyco_hydro_25"/>
</dbReference>
<protein>
    <submittedName>
        <fullName evidence="2">Autolytic lysozyme</fullName>
        <ecNumber evidence="2">3.2.1.17</ecNumber>
    </submittedName>
</protein>
<evidence type="ECO:0000313" key="2">
    <source>
        <dbReference type="EMBL" id="ODM07465.1"/>
    </source>
</evidence>
<dbReference type="Pfam" id="PF01183">
    <property type="entry name" value="Glyco_hydro_25"/>
    <property type="match status" value="1"/>
</dbReference>
<organism evidence="2 3">
    <name type="scientific">Eisenbergiella tayi</name>
    <dbReference type="NCBI Taxonomy" id="1432052"/>
    <lineage>
        <taxon>Bacteria</taxon>
        <taxon>Bacillati</taxon>
        <taxon>Bacillota</taxon>
        <taxon>Clostridia</taxon>
        <taxon>Lachnospirales</taxon>
        <taxon>Lachnospiraceae</taxon>
        <taxon>Eisenbergiella</taxon>
    </lineage>
</organism>
<gene>
    <name evidence="2" type="primary">lyc</name>
    <name evidence="2" type="ORF">BEI61_03355</name>
</gene>
<keyword evidence="2" id="KW-0378">Hydrolase</keyword>
<dbReference type="Proteomes" id="UP000094067">
    <property type="component" value="Unassembled WGS sequence"/>
</dbReference>
<dbReference type="EMBL" id="MCGH01000002">
    <property type="protein sequence ID" value="ODM07465.1"/>
    <property type="molecule type" value="Genomic_DNA"/>
</dbReference>
<proteinExistence type="inferred from homology"/>
<dbReference type="GO" id="GO:0016052">
    <property type="term" value="P:carbohydrate catabolic process"/>
    <property type="evidence" value="ECO:0007669"/>
    <property type="project" value="TreeGrafter"/>
</dbReference>
<comment type="similarity">
    <text evidence="1">Belongs to the glycosyl hydrolase 25 family.</text>
</comment>
<dbReference type="PROSITE" id="PS51904">
    <property type="entry name" value="GLYCOSYL_HYDROL_F25_2"/>
    <property type="match status" value="1"/>
</dbReference>
<dbReference type="PANTHER" id="PTHR34135">
    <property type="entry name" value="LYSOZYME"/>
    <property type="match status" value="1"/>
</dbReference>
<evidence type="ECO:0000256" key="1">
    <source>
        <dbReference type="ARBA" id="ARBA00010646"/>
    </source>
</evidence>
<accession>A0A1E3AFD7</accession>
<dbReference type="SUPFAM" id="SSF51445">
    <property type="entry name" value="(Trans)glycosidases"/>
    <property type="match status" value="1"/>
</dbReference>
<dbReference type="InterPro" id="IPR017853">
    <property type="entry name" value="GH"/>
</dbReference>
<dbReference type="GO" id="GO:0009253">
    <property type="term" value="P:peptidoglycan catabolic process"/>
    <property type="evidence" value="ECO:0007669"/>
    <property type="project" value="InterPro"/>
</dbReference>
<dbReference type="PANTHER" id="PTHR34135:SF2">
    <property type="entry name" value="LYSOZYME"/>
    <property type="match status" value="1"/>
</dbReference>
<dbReference type="Gene3D" id="3.20.20.80">
    <property type="entry name" value="Glycosidases"/>
    <property type="match status" value="1"/>
</dbReference>
<dbReference type="RefSeq" id="WP_069153109.1">
    <property type="nucleotide sequence ID" value="NZ_MCGH01000002.1"/>
</dbReference>
<sequence length="274" mass="31187">MYKGIDVSEHQGTINWKKVKAAGCRFAILRAMKQNGKADIQFLANARGCQENGIPYEVYRYTYALLPTEALEEAKQVVQLLQSQGNRQCRIWWDVEDKSLEKLGREVLTGLIRTAENTILGAGYDFGIYTDQAFYQAGHFDASAFDCPFWIARYPISRKFTFAENPPSEEYKPRISHPFFAWQYTSKGSISGISTPVDLDVCYMPFWKTKTEYYLEEVFHGSSISAALESIGADGSYHYREEIAAANQILDYKGTSAQNMRMLELLRTGKLIKP</sequence>
<dbReference type="GO" id="GO:0003796">
    <property type="term" value="F:lysozyme activity"/>
    <property type="evidence" value="ECO:0007669"/>
    <property type="project" value="UniProtKB-EC"/>
</dbReference>
<keyword evidence="2" id="KW-0326">Glycosidase</keyword>
<dbReference type="EC" id="3.2.1.17" evidence="2"/>
<name>A0A1E3AFD7_9FIRM</name>
<dbReference type="GO" id="GO:0016998">
    <property type="term" value="P:cell wall macromolecule catabolic process"/>
    <property type="evidence" value="ECO:0007669"/>
    <property type="project" value="InterPro"/>
</dbReference>
<reference evidence="2 3" key="1">
    <citation type="submission" date="2016-07" db="EMBL/GenBank/DDBJ databases">
        <title>Characterization of isolates of Eisenbergiella tayi derived from blood cultures, using whole genome sequencing.</title>
        <authorList>
            <person name="Burdz T."/>
            <person name="Wiebe D."/>
            <person name="Huynh C."/>
            <person name="Bernard K."/>
        </authorList>
    </citation>
    <scope>NUCLEOTIDE SEQUENCE [LARGE SCALE GENOMIC DNA]</scope>
    <source>
        <strain evidence="2 3">NML 110608</strain>
    </source>
</reference>
<comment type="caution">
    <text evidence="2">The sequence shown here is derived from an EMBL/GenBank/DDBJ whole genome shotgun (WGS) entry which is preliminary data.</text>
</comment>